<name>A0A1V3GAY5_9BACL</name>
<dbReference type="EMBL" id="MQMF01000001">
    <property type="protein sequence ID" value="OOE14000.1"/>
    <property type="molecule type" value="Genomic_DNA"/>
</dbReference>
<protein>
    <submittedName>
        <fullName evidence="1">Uncharacterized protein</fullName>
    </submittedName>
</protein>
<dbReference type="Proteomes" id="UP000188597">
    <property type="component" value="Unassembled WGS sequence"/>
</dbReference>
<accession>A0A1V3GAY5</accession>
<proteinExistence type="predicted"/>
<dbReference type="AlphaFoldDB" id="A0A1V3GAY5"/>
<comment type="caution">
    <text evidence="1">The sequence shown here is derived from an EMBL/GenBank/DDBJ whole genome shotgun (WGS) entry which is preliminary data.</text>
</comment>
<organism evidence="1 2">
    <name type="scientific">Fictibacillus arsenicus</name>
    <dbReference type="NCBI Taxonomy" id="255247"/>
    <lineage>
        <taxon>Bacteria</taxon>
        <taxon>Bacillati</taxon>
        <taxon>Bacillota</taxon>
        <taxon>Bacilli</taxon>
        <taxon>Bacillales</taxon>
        <taxon>Fictibacillaceae</taxon>
        <taxon>Fictibacillus</taxon>
    </lineage>
</organism>
<evidence type="ECO:0000313" key="2">
    <source>
        <dbReference type="Proteomes" id="UP000188597"/>
    </source>
</evidence>
<reference evidence="1 2" key="1">
    <citation type="submission" date="2016-11" db="EMBL/GenBank/DDBJ databases">
        <authorList>
            <person name="Jaros S."/>
            <person name="Januszkiewicz K."/>
            <person name="Wedrychowicz H."/>
        </authorList>
    </citation>
    <scope>NUCLEOTIDE SEQUENCE [LARGE SCALE GENOMIC DNA]</scope>
    <source>
        <strain evidence="1 2">Con a/3</strain>
    </source>
</reference>
<gene>
    <name evidence="1" type="ORF">UN64_01950</name>
</gene>
<sequence>MALKPWDEFVKSRRDNSQFPNPTANLVSVFGERAYIHGLSLCVAVYPTENSSLLFVGFYMQTKI</sequence>
<evidence type="ECO:0000313" key="1">
    <source>
        <dbReference type="EMBL" id="OOE14000.1"/>
    </source>
</evidence>